<dbReference type="PANTHER" id="PTHR35440:SF1">
    <property type="entry name" value="TESTIS-EXPRESSED PROTEIN 36"/>
    <property type="match status" value="1"/>
</dbReference>
<dbReference type="EMBL" id="WNTK01000423">
    <property type="protein sequence ID" value="KAG9469817.1"/>
    <property type="molecule type" value="Genomic_DNA"/>
</dbReference>
<accession>A0A8J6EIB2</accession>
<dbReference type="PANTHER" id="PTHR35440">
    <property type="entry name" value="TESTIS-EXPRESSED PROTEIN 36"/>
    <property type="match status" value="1"/>
</dbReference>
<evidence type="ECO:0000313" key="3">
    <source>
        <dbReference type="Proteomes" id="UP000770717"/>
    </source>
</evidence>
<comment type="caution">
    <text evidence="2">The sequence shown here is derived from an EMBL/GenBank/DDBJ whole genome shotgun (WGS) entry which is preliminary data.</text>
</comment>
<dbReference type="Proteomes" id="UP000770717">
    <property type="component" value="Unassembled WGS sequence"/>
</dbReference>
<keyword evidence="3" id="KW-1185">Reference proteome</keyword>
<evidence type="ECO:0000313" key="2">
    <source>
        <dbReference type="EMBL" id="KAG9469817.1"/>
    </source>
</evidence>
<reference evidence="2" key="1">
    <citation type="thesis" date="2020" institute="ProQuest LLC" country="789 East Eisenhower Parkway, Ann Arbor, MI, USA">
        <title>Comparative Genomics and Chromosome Evolution.</title>
        <authorList>
            <person name="Mudd A.B."/>
        </authorList>
    </citation>
    <scope>NUCLEOTIDE SEQUENCE</scope>
    <source>
        <strain evidence="2">HN-11 Male</strain>
        <tissue evidence="2">Kidney and liver</tissue>
    </source>
</reference>
<evidence type="ECO:0000259" key="1">
    <source>
        <dbReference type="Pfam" id="PF15115"/>
    </source>
</evidence>
<dbReference type="InterPro" id="IPR029369">
    <property type="entry name" value="HDNR"/>
</dbReference>
<dbReference type="OrthoDB" id="10003408at2759"/>
<dbReference type="AlphaFoldDB" id="A0A8J6EIB2"/>
<proteinExistence type="predicted"/>
<feature type="domain" description="Domain of unknown function with conserved HDNR motif" evidence="1">
    <location>
        <begin position="1"/>
        <end position="160"/>
    </location>
</feature>
<sequence length="170" mass="20289">MPKGRLCNPSTEKEGRWFPHIDVRNKLPLTSTQDMLYRAKTASWKETTLPHLWTTKNELQNGFPFSAHDNRNLIQGSGEYLDSGLGRKKAPLERRQHSSRNFNLSCHDQPPRATRYWDDFTNYQASYRGRQDTERPFCRRYPKHHCERSVYMRDLPENHFMWFADDRSIL</sequence>
<dbReference type="Pfam" id="PF15115">
    <property type="entry name" value="HDNR"/>
    <property type="match status" value="1"/>
</dbReference>
<gene>
    <name evidence="2" type="ORF">GDO78_019605</name>
</gene>
<protein>
    <recommendedName>
        <fullName evidence="1">Domain of unknown function with conserved HDNR motif domain-containing protein</fullName>
    </recommendedName>
</protein>
<organism evidence="2 3">
    <name type="scientific">Eleutherodactylus coqui</name>
    <name type="common">Puerto Rican coqui</name>
    <dbReference type="NCBI Taxonomy" id="57060"/>
    <lineage>
        <taxon>Eukaryota</taxon>
        <taxon>Metazoa</taxon>
        <taxon>Chordata</taxon>
        <taxon>Craniata</taxon>
        <taxon>Vertebrata</taxon>
        <taxon>Euteleostomi</taxon>
        <taxon>Amphibia</taxon>
        <taxon>Batrachia</taxon>
        <taxon>Anura</taxon>
        <taxon>Neobatrachia</taxon>
        <taxon>Hyloidea</taxon>
        <taxon>Eleutherodactylidae</taxon>
        <taxon>Eleutherodactylinae</taxon>
        <taxon>Eleutherodactylus</taxon>
        <taxon>Eleutherodactylus</taxon>
    </lineage>
</organism>
<name>A0A8J6EIB2_ELECQ</name>